<evidence type="ECO:0000313" key="2">
    <source>
        <dbReference type="EMBL" id="QIJ05547.1"/>
    </source>
</evidence>
<keyword evidence="3" id="KW-1185">Reference proteome</keyword>
<dbReference type="KEGG" id="schk:GII14_16295"/>
<evidence type="ECO:0000313" key="1">
    <source>
        <dbReference type="EMBL" id="PYE60574.1"/>
    </source>
</evidence>
<dbReference type="RefSeq" id="WP_101056989.1">
    <property type="nucleotide sequence ID" value="NZ_BMXX01000049.1"/>
</dbReference>
<proteinExistence type="predicted"/>
<protein>
    <submittedName>
        <fullName evidence="2">Uncharacterized protein</fullName>
    </submittedName>
</protein>
<sequence>MVDLSISQIGALILLRNFKLSNLLESKIMGAPSKADIWHLRCRKEELLTLQKALAEKLKKNEQKSSLGLVLEEIDEICKKHKEQG</sequence>
<reference evidence="2 4" key="2">
    <citation type="submission" date="2019-11" db="EMBL/GenBank/DDBJ databases">
        <title>Complete Genome Sequence of Shewanella chilikensis Strain DC57, Isolated from Corroded Seal Rings at a floating production facility in Australia.</title>
        <authorList>
            <person name="Salgar-Chaparro S.J."/>
            <person name="Castillo-Villamizar G.A."/>
            <person name="Poehlein A."/>
            <person name="Daniel R."/>
            <person name="Machuca L."/>
        </authorList>
    </citation>
    <scope>NUCLEOTIDE SEQUENCE [LARGE SCALE GENOMIC DNA]</scope>
    <source>
        <strain evidence="2 4">DC57</strain>
    </source>
</reference>
<dbReference type="EMBL" id="QJSY01000003">
    <property type="protein sequence ID" value="PYE60574.1"/>
    <property type="molecule type" value="Genomic_DNA"/>
</dbReference>
<dbReference type="EMBL" id="CP045857">
    <property type="protein sequence ID" value="QIJ05547.1"/>
    <property type="molecule type" value="Genomic_DNA"/>
</dbReference>
<accession>A0A6G7LUT0</accession>
<name>A0A6G7LUT0_9GAMM</name>
<reference evidence="1 3" key="1">
    <citation type="submission" date="2018-06" db="EMBL/GenBank/DDBJ databases">
        <title>Genomic Encyclopedia of Type Strains, Phase III (KMG-III): the genomes of soil and plant-associated and newly described type strains.</title>
        <authorList>
            <person name="Whitman W."/>
        </authorList>
    </citation>
    <scope>NUCLEOTIDE SEQUENCE [LARGE SCALE GENOMIC DNA]</scope>
    <source>
        <strain evidence="1 3">JC5</strain>
    </source>
</reference>
<dbReference type="Proteomes" id="UP000502117">
    <property type="component" value="Chromosome"/>
</dbReference>
<evidence type="ECO:0000313" key="3">
    <source>
        <dbReference type="Proteomes" id="UP000247584"/>
    </source>
</evidence>
<organism evidence="2 4">
    <name type="scientific">Shewanella chilikensis</name>
    <dbReference type="NCBI Taxonomy" id="558541"/>
    <lineage>
        <taxon>Bacteria</taxon>
        <taxon>Pseudomonadati</taxon>
        <taxon>Pseudomonadota</taxon>
        <taxon>Gammaproteobacteria</taxon>
        <taxon>Alteromonadales</taxon>
        <taxon>Shewanellaceae</taxon>
        <taxon>Shewanella</taxon>
    </lineage>
</organism>
<dbReference type="Proteomes" id="UP000247584">
    <property type="component" value="Unassembled WGS sequence"/>
</dbReference>
<evidence type="ECO:0000313" key="4">
    <source>
        <dbReference type="Proteomes" id="UP000502117"/>
    </source>
</evidence>
<gene>
    <name evidence="1" type="ORF">C8J23_103190</name>
    <name evidence="2" type="ORF">GII14_16295</name>
</gene>
<dbReference type="AlphaFoldDB" id="A0A6G7LUT0"/>